<feature type="transmembrane region" description="Helical" evidence="2">
    <location>
        <begin position="110"/>
        <end position="131"/>
    </location>
</feature>
<dbReference type="STRING" id="1802628.A2890_02515"/>
<organism evidence="3 4">
    <name type="scientific">candidate division WWE3 bacterium RIFCSPLOWO2_01_FULL_53_14</name>
    <dbReference type="NCBI Taxonomy" id="1802628"/>
    <lineage>
        <taxon>Bacteria</taxon>
        <taxon>Katanobacteria</taxon>
    </lineage>
</organism>
<feature type="transmembrane region" description="Helical" evidence="2">
    <location>
        <begin position="78"/>
        <end position="104"/>
    </location>
</feature>
<feature type="transmembrane region" description="Helical" evidence="2">
    <location>
        <begin position="170"/>
        <end position="189"/>
    </location>
</feature>
<dbReference type="EMBL" id="MEVL01000026">
    <property type="protein sequence ID" value="OGC60033.1"/>
    <property type="molecule type" value="Genomic_DNA"/>
</dbReference>
<protein>
    <submittedName>
        <fullName evidence="3">Uncharacterized protein</fullName>
    </submittedName>
</protein>
<keyword evidence="2" id="KW-0812">Transmembrane</keyword>
<evidence type="ECO:0000313" key="3">
    <source>
        <dbReference type="EMBL" id="OGC60033.1"/>
    </source>
</evidence>
<feature type="compositionally biased region" description="Low complexity" evidence="1">
    <location>
        <begin position="219"/>
        <end position="244"/>
    </location>
</feature>
<feature type="transmembrane region" description="Helical" evidence="2">
    <location>
        <begin position="196"/>
        <end position="215"/>
    </location>
</feature>
<dbReference type="AlphaFoldDB" id="A0A1F4VTB7"/>
<evidence type="ECO:0000256" key="1">
    <source>
        <dbReference type="SAM" id="MobiDB-lite"/>
    </source>
</evidence>
<dbReference type="Proteomes" id="UP000176967">
    <property type="component" value="Unassembled WGS sequence"/>
</dbReference>
<sequence length="296" mass="32593">MGVEEKHPACYPIAVHSKLKKGGDPVSDQTYFLLMGILGVLILLVLLALLVLLIQQVREEKPIRKGRRRKKKHSDLEGLPKWVYIAGAILLLVVAAAVLAGLYFLIRAVWLFLAAHMWIVWATLIGVGLWSAIRSLQDEDAPAWVQIIGLLFMVAVVLAVLFGLYLAVTAVFKVIVAVVTAATLWIAEVKEAVRQIPLGAIFVIVAGIAIALLIAKGSEDSGGNQRSNSSPSSSSDGWGDYSDYGSDDSARSRDSDDEPEHEQGAYHCGWLGTPGYYYDYRDDPDDPDYDVRRYRH</sequence>
<keyword evidence="2" id="KW-1133">Transmembrane helix</keyword>
<gene>
    <name evidence="3" type="ORF">A2890_02515</name>
</gene>
<accession>A0A1F4VTB7</accession>
<evidence type="ECO:0000256" key="2">
    <source>
        <dbReference type="SAM" id="Phobius"/>
    </source>
</evidence>
<keyword evidence="2" id="KW-0472">Membrane</keyword>
<proteinExistence type="predicted"/>
<reference evidence="3 4" key="1">
    <citation type="journal article" date="2016" name="Nat. Commun.">
        <title>Thousands of microbial genomes shed light on interconnected biogeochemical processes in an aquifer system.</title>
        <authorList>
            <person name="Anantharaman K."/>
            <person name="Brown C.T."/>
            <person name="Hug L.A."/>
            <person name="Sharon I."/>
            <person name="Castelle C.J."/>
            <person name="Probst A.J."/>
            <person name="Thomas B.C."/>
            <person name="Singh A."/>
            <person name="Wilkins M.J."/>
            <person name="Karaoz U."/>
            <person name="Brodie E.L."/>
            <person name="Williams K.H."/>
            <person name="Hubbard S.S."/>
            <person name="Banfield J.F."/>
        </authorList>
    </citation>
    <scope>NUCLEOTIDE SEQUENCE [LARGE SCALE GENOMIC DNA]</scope>
</reference>
<feature type="region of interest" description="Disordered" evidence="1">
    <location>
        <begin position="219"/>
        <end position="273"/>
    </location>
</feature>
<feature type="transmembrane region" description="Helical" evidence="2">
    <location>
        <begin position="143"/>
        <end position="164"/>
    </location>
</feature>
<feature type="transmembrane region" description="Helical" evidence="2">
    <location>
        <begin position="31"/>
        <end position="57"/>
    </location>
</feature>
<comment type="caution">
    <text evidence="3">The sequence shown here is derived from an EMBL/GenBank/DDBJ whole genome shotgun (WGS) entry which is preliminary data.</text>
</comment>
<name>A0A1F4VTB7_UNCKA</name>
<evidence type="ECO:0000313" key="4">
    <source>
        <dbReference type="Proteomes" id="UP000176967"/>
    </source>
</evidence>